<keyword evidence="2" id="KW-1185">Reference proteome</keyword>
<dbReference type="EMBL" id="VFWZ01000003">
    <property type="protein sequence ID" value="TPN86333.1"/>
    <property type="molecule type" value="Genomic_DNA"/>
</dbReference>
<comment type="caution">
    <text evidence="1">The sequence shown here is derived from an EMBL/GenBank/DDBJ whole genome shotgun (WGS) entry which is preliminary data.</text>
</comment>
<dbReference type="AlphaFoldDB" id="A0A504JFC6"/>
<dbReference type="Proteomes" id="UP000315540">
    <property type="component" value="Unassembled WGS sequence"/>
</dbReference>
<dbReference type="OrthoDB" id="3078754at2"/>
<accession>A0A504JFC6</accession>
<evidence type="ECO:0000313" key="1">
    <source>
        <dbReference type="EMBL" id="TPN86333.1"/>
    </source>
</evidence>
<gene>
    <name evidence="1" type="ORF">FHK87_11270</name>
</gene>
<proteinExistence type="predicted"/>
<evidence type="ECO:0000313" key="2">
    <source>
        <dbReference type="Proteomes" id="UP000315540"/>
    </source>
</evidence>
<reference evidence="1 2" key="1">
    <citation type="submission" date="2019-06" db="EMBL/GenBank/DDBJ databases">
        <authorList>
            <person name="Meng X."/>
        </authorList>
    </citation>
    <scope>NUCLEOTIDE SEQUENCE [LARGE SCALE GENOMIC DNA]</scope>
    <source>
        <strain evidence="1 2">M625</strain>
    </source>
</reference>
<dbReference type="Gene3D" id="3.90.1720.10">
    <property type="entry name" value="endopeptidase domain like (from Nostoc punctiforme)"/>
    <property type="match status" value="1"/>
</dbReference>
<protein>
    <submittedName>
        <fullName evidence="1">CHAP domain-containing protein</fullName>
    </submittedName>
</protein>
<organism evidence="1 2">
    <name type="scientific">Aquimarina algicola</name>
    <dbReference type="NCBI Taxonomy" id="2589995"/>
    <lineage>
        <taxon>Bacteria</taxon>
        <taxon>Pseudomonadati</taxon>
        <taxon>Bacteroidota</taxon>
        <taxon>Flavobacteriia</taxon>
        <taxon>Flavobacteriales</taxon>
        <taxon>Flavobacteriaceae</taxon>
        <taxon>Aquimarina</taxon>
    </lineage>
</organism>
<name>A0A504JFC6_9FLAO</name>
<sequence>MDIAVGYCAKYVRWALEDGGMKTWGPNEIEQRPNYACNYGPFLLHKGFVEVSNEDYKKGDIVVIESFSGHKAGHIQIYNGENWVSDFIQNYFYPGRAYRKAKPNYKTYRWE</sequence>